<evidence type="ECO:0000313" key="1">
    <source>
        <dbReference type="EMBL" id="CAG6765741.1"/>
    </source>
</evidence>
<dbReference type="EMBL" id="HBUF01568988">
    <property type="protein sequence ID" value="CAG6765741.1"/>
    <property type="molecule type" value="Transcribed_RNA"/>
</dbReference>
<sequence>MVSSKSVRHSLEPIRYTVSLFSPRLSPLLTLCHPYSIVHNSTVLTFEILRQSSQFLVFLPCQIDLYFFFLRLEQRVHQLPFEMFLVHQFLDFLLVLVDHFFVHLQKKSLFCKITQTIDVFAFHFFVIQNYLNFFIKSVRQLLSLMMILCGKFCVTT</sequence>
<dbReference type="AlphaFoldDB" id="A0A8D9AKT4"/>
<organism evidence="1">
    <name type="scientific">Cacopsylla melanoneura</name>
    <dbReference type="NCBI Taxonomy" id="428564"/>
    <lineage>
        <taxon>Eukaryota</taxon>
        <taxon>Metazoa</taxon>
        <taxon>Ecdysozoa</taxon>
        <taxon>Arthropoda</taxon>
        <taxon>Hexapoda</taxon>
        <taxon>Insecta</taxon>
        <taxon>Pterygota</taxon>
        <taxon>Neoptera</taxon>
        <taxon>Paraneoptera</taxon>
        <taxon>Hemiptera</taxon>
        <taxon>Sternorrhyncha</taxon>
        <taxon>Psylloidea</taxon>
        <taxon>Psyllidae</taxon>
        <taxon>Psyllinae</taxon>
        <taxon>Cacopsylla</taxon>
    </lineage>
</organism>
<name>A0A8D9AKT4_9HEMI</name>
<reference evidence="1" key="1">
    <citation type="submission" date="2021-05" db="EMBL/GenBank/DDBJ databases">
        <authorList>
            <person name="Alioto T."/>
            <person name="Alioto T."/>
            <person name="Gomez Garrido J."/>
        </authorList>
    </citation>
    <scope>NUCLEOTIDE SEQUENCE</scope>
</reference>
<protein>
    <submittedName>
        <fullName evidence="1">Uncharacterized protein</fullName>
    </submittedName>
</protein>
<proteinExistence type="predicted"/>
<accession>A0A8D9AKT4</accession>